<reference evidence="1 2" key="1">
    <citation type="submission" date="2024-09" db="EMBL/GenBank/DDBJ databases">
        <title>Rethinking Asexuality: The Enigmatic Case of Functional Sexual Genes in Lepraria (Stereocaulaceae).</title>
        <authorList>
            <person name="Doellman M."/>
            <person name="Sun Y."/>
            <person name="Barcenas-Pena A."/>
            <person name="Lumbsch H.T."/>
            <person name="Grewe F."/>
        </authorList>
    </citation>
    <scope>NUCLEOTIDE SEQUENCE [LARGE SCALE GENOMIC DNA]</scope>
    <source>
        <strain evidence="1 2">Grewe 0041</strain>
    </source>
</reference>
<evidence type="ECO:0000313" key="1">
    <source>
        <dbReference type="EMBL" id="KAL2053149.1"/>
    </source>
</evidence>
<organism evidence="1 2">
    <name type="scientific">Lepraria finkii</name>
    <dbReference type="NCBI Taxonomy" id="1340010"/>
    <lineage>
        <taxon>Eukaryota</taxon>
        <taxon>Fungi</taxon>
        <taxon>Dikarya</taxon>
        <taxon>Ascomycota</taxon>
        <taxon>Pezizomycotina</taxon>
        <taxon>Lecanoromycetes</taxon>
        <taxon>OSLEUM clade</taxon>
        <taxon>Lecanoromycetidae</taxon>
        <taxon>Lecanorales</taxon>
        <taxon>Lecanorineae</taxon>
        <taxon>Stereocaulaceae</taxon>
        <taxon>Lepraria</taxon>
    </lineage>
</organism>
<evidence type="ECO:0000313" key="2">
    <source>
        <dbReference type="Proteomes" id="UP001590951"/>
    </source>
</evidence>
<dbReference type="EMBL" id="JBHFEH010000022">
    <property type="protein sequence ID" value="KAL2053149.1"/>
    <property type="molecule type" value="Genomic_DNA"/>
</dbReference>
<keyword evidence="2" id="KW-1185">Reference proteome</keyword>
<gene>
    <name evidence="1" type="ORF">ABVK25_006473</name>
</gene>
<name>A0ABR4B8F8_9LECA</name>
<dbReference type="Gene3D" id="2.60.40.1180">
    <property type="entry name" value="Golgi alpha-mannosidase II"/>
    <property type="match status" value="1"/>
</dbReference>
<proteinExistence type="predicted"/>
<dbReference type="Proteomes" id="UP001590951">
    <property type="component" value="Unassembled WGS sequence"/>
</dbReference>
<comment type="caution">
    <text evidence="1">The sequence shown here is derived from an EMBL/GenBank/DDBJ whole genome shotgun (WGS) entry which is preliminary data.</text>
</comment>
<protein>
    <submittedName>
        <fullName evidence="1">Uncharacterized protein</fullName>
    </submittedName>
</protein>
<dbReference type="InterPro" id="IPR013780">
    <property type="entry name" value="Glyco_hydro_b"/>
</dbReference>
<accession>A0ABR4B8F8</accession>
<sequence>MKAGHIILHKYRPWRSSGLMRYDPYTLLITLSPNGTAEGDLYVGDGESYDYHQEGAFIH</sequence>